<evidence type="ECO:0008006" key="4">
    <source>
        <dbReference type="Google" id="ProtNLM"/>
    </source>
</evidence>
<protein>
    <recommendedName>
        <fullName evidence="4">Secreted protein</fullName>
    </recommendedName>
</protein>
<name>A0A2N1M825_9GLOM</name>
<organism evidence="2 3">
    <name type="scientific">Rhizophagus irregularis</name>
    <dbReference type="NCBI Taxonomy" id="588596"/>
    <lineage>
        <taxon>Eukaryota</taxon>
        <taxon>Fungi</taxon>
        <taxon>Fungi incertae sedis</taxon>
        <taxon>Mucoromycota</taxon>
        <taxon>Glomeromycotina</taxon>
        <taxon>Glomeromycetes</taxon>
        <taxon>Glomerales</taxon>
        <taxon>Glomeraceae</taxon>
        <taxon>Rhizophagus</taxon>
    </lineage>
</organism>
<accession>A0A2N1M825</accession>
<gene>
    <name evidence="2" type="ORF">RhiirC2_797416</name>
</gene>
<feature type="chain" id="PRO_5014955836" description="Secreted protein" evidence="1">
    <location>
        <begin position="16"/>
        <end position="71"/>
    </location>
</feature>
<keyword evidence="1" id="KW-0732">Signal</keyword>
<dbReference type="Proteomes" id="UP000233469">
    <property type="component" value="Unassembled WGS sequence"/>
</dbReference>
<dbReference type="AlphaFoldDB" id="A0A2N1M825"/>
<evidence type="ECO:0000313" key="3">
    <source>
        <dbReference type="Proteomes" id="UP000233469"/>
    </source>
</evidence>
<comment type="caution">
    <text evidence="2">The sequence shown here is derived from an EMBL/GenBank/DDBJ whole genome shotgun (WGS) entry which is preliminary data.</text>
</comment>
<dbReference type="EMBL" id="LLXL01004094">
    <property type="protein sequence ID" value="PKK57785.1"/>
    <property type="molecule type" value="Genomic_DNA"/>
</dbReference>
<feature type="signal peptide" evidence="1">
    <location>
        <begin position="1"/>
        <end position="15"/>
    </location>
</feature>
<evidence type="ECO:0000256" key="1">
    <source>
        <dbReference type="SAM" id="SignalP"/>
    </source>
</evidence>
<evidence type="ECO:0000313" key="2">
    <source>
        <dbReference type="EMBL" id="PKK57785.1"/>
    </source>
</evidence>
<reference evidence="2 3" key="1">
    <citation type="submission" date="2016-04" db="EMBL/GenBank/DDBJ databases">
        <title>Genome analyses suggest a sexual origin of heterokaryosis in a supposedly ancient asexual fungus.</title>
        <authorList>
            <person name="Ropars J."/>
            <person name="Sedzielewska K."/>
            <person name="Noel J."/>
            <person name="Charron P."/>
            <person name="Farinelli L."/>
            <person name="Marton T."/>
            <person name="Kruger M."/>
            <person name="Pelin A."/>
            <person name="Brachmann A."/>
            <person name="Corradi N."/>
        </authorList>
    </citation>
    <scope>NUCLEOTIDE SEQUENCE [LARGE SCALE GENOMIC DNA]</scope>
    <source>
        <strain evidence="2 3">C2</strain>
    </source>
</reference>
<reference evidence="2 3" key="2">
    <citation type="submission" date="2017-10" db="EMBL/GenBank/DDBJ databases">
        <title>Extensive intraspecific genome diversity in a model arbuscular mycorrhizal fungus.</title>
        <authorList>
            <person name="Chen E.C.H."/>
            <person name="Morin E."/>
            <person name="Baudet D."/>
            <person name="Noel J."/>
            <person name="Ndikumana S."/>
            <person name="Charron P."/>
            <person name="St-Onge C."/>
            <person name="Giorgi J."/>
            <person name="Grigoriev I.V."/>
            <person name="Roux C."/>
            <person name="Martin F.M."/>
            <person name="Corradi N."/>
        </authorList>
    </citation>
    <scope>NUCLEOTIDE SEQUENCE [LARGE SCALE GENOMIC DNA]</scope>
    <source>
        <strain evidence="2 3">C2</strain>
    </source>
</reference>
<sequence>MLYQVLLSIITISLAFPNGNELLTKPFEKRNQCRCAFIIADFNSSSGWRSFNFFSKRRRPCGNFQQGLRPY</sequence>
<proteinExistence type="predicted"/>